<evidence type="ECO:0000313" key="2">
    <source>
        <dbReference type="EMBL" id="KAK4190962.1"/>
    </source>
</evidence>
<dbReference type="AlphaFoldDB" id="A0AAN6X3Y7"/>
<name>A0AAN6X3Y7_9PEZI</name>
<organism evidence="2 3">
    <name type="scientific">Podospora australis</name>
    <dbReference type="NCBI Taxonomy" id="1536484"/>
    <lineage>
        <taxon>Eukaryota</taxon>
        <taxon>Fungi</taxon>
        <taxon>Dikarya</taxon>
        <taxon>Ascomycota</taxon>
        <taxon>Pezizomycotina</taxon>
        <taxon>Sordariomycetes</taxon>
        <taxon>Sordariomycetidae</taxon>
        <taxon>Sordariales</taxon>
        <taxon>Podosporaceae</taxon>
        <taxon>Podospora</taxon>
    </lineage>
</organism>
<protein>
    <submittedName>
        <fullName evidence="2">Uncharacterized protein</fullName>
    </submittedName>
</protein>
<reference evidence="2" key="2">
    <citation type="submission" date="2023-05" db="EMBL/GenBank/DDBJ databases">
        <authorList>
            <consortium name="Lawrence Berkeley National Laboratory"/>
            <person name="Steindorff A."/>
            <person name="Hensen N."/>
            <person name="Bonometti L."/>
            <person name="Westerberg I."/>
            <person name="Brannstrom I.O."/>
            <person name="Guillou S."/>
            <person name="Cros-Aarteil S."/>
            <person name="Calhoun S."/>
            <person name="Haridas S."/>
            <person name="Kuo A."/>
            <person name="Mondo S."/>
            <person name="Pangilinan J."/>
            <person name="Riley R."/>
            <person name="Labutti K."/>
            <person name="Andreopoulos B."/>
            <person name="Lipzen A."/>
            <person name="Chen C."/>
            <person name="Yanf M."/>
            <person name="Daum C."/>
            <person name="Ng V."/>
            <person name="Clum A."/>
            <person name="Ohm R."/>
            <person name="Martin F."/>
            <person name="Silar P."/>
            <person name="Natvig D."/>
            <person name="Lalanne C."/>
            <person name="Gautier V."/>
            <person name="Ament-Velasquez S.L."/>
            <person name="Kruys A."/>
            <person name="Hutchinson M.I."/>
            <person name="Powell A.J."/>
            <person name="Barry K."/>
            <person name="Miller A.N."/>
            <person name="Grigoriev I.V."/>
            <person name="Debuchy R."/>
            <person name="Gladieux P."/>
            <person name="Thoren M.H."/>
            <person name="Johannesson H."/>
        </authorList>
    </citation>
    <scope>NUCLEOTIDE SEQUENCE</scope>
    <source>
        <strain evidence="2">PSN309</strain>
    </source>
</reference>
<evidence type="ECO:0000313" key="3">
    <source>
        <dbReference type="Proteomes" id="UP001302126"/>
    </source>
</evidence>
<proteinExistence type="predicted"/>
<reference evidence="2" key="1">
    <citation type="journal article" date="2023" name="Mol. Phylogenet. Evol.">
        <title>Genome-scale phylogeny and comparative genomics of the fungal order Sordariales.</title>
        <authorList>
            <person name="Hensen N."/>
            <person name="Bonometti L."/>
            <person name="Westerberg I."/>
            <person name="Brannstrom I.O."/>
            <person name="Guillou S."/>
            <person name="Cros-Aarteil S."/>
            <person name="Calhoun S."/>
            <person name="Haridas S."/>
            <person name="Kuo A."/>
            <person name="Mondo S."/>
            <person name="Pangilinan J."/>
            <person name="Riley R."/>
            <person name="LaButti K."/>
            <person name="Andreopoulos B."/>
            <person name="Lipzen A."/>
            <person name="Chen C."/>
            <person name="Yan M."/>
            <person name="Daum C."/>
            <person name="Ng V."/>
            <person name="Clum A."/>
            <person name="Steindorff A."/>
            <person name="Ohm R.A."/>
            <person name="Martin F."/>
            <person name="Silar P."/>
            <person name="Natvig D.O."/>
            <person name="Lalanne C."/>
            <person name="Gautier V."/>
            <person name="Ament-Velasquez S.L."/>
            <person name="Kruys A."/>
            <person name="Hutchinson M.I."/>
            <person name="Powell A.J."/>
            <person name="Barry K."/>
            <person name="Miller A.N."/>
            <person name="Grigoriev I.V."/>
            <person name="Debuchy R."/>
            <person name="Gladieux P."/>
            <person name="Hiltunen Thoren M."/>
            <person name="Johannesson H."/>
        </authorList>
    </citation>
    <scope>NUCLEOTIDE SEQUENCE</scope>
    <source>
        <strain evidence="2">PSN309</strain>
    </source>
</reference>
<evidence type="ECO:0000256" key="1">
    <source>
        <dbReference type="SAM" id="MobiDB-lite"/>
    </source>
</evidence>
<gene>
    <name evidence="2" type="ORF">QBC35DRAFT_488672</name>
</gene>
<dbReference type="Proteomes" id="UP001302126">
    <property type="component" value="Unassembled WGS sequence"/>
</dbReference>
<dbReference type="EMBL" id="MU864362">
    <property type="protein sequence ID" value="KAK4190962.1"/>
    <property type="molecule type" value="Genomic_DNA"/>
</dbReference>
<accession>A0AAN6X3Y7</accession>
<sequence>MSQPNQHDQDIEDDYLHYTINLDHFNSPQTSNTNTRHATYLDEGGTRARSNHSDLLRSGSFRSTNSALPPQSSSSYGTVLQPHFGPAFRGVNIGGFSPNSGRTYHDNNNIGLLQRELFPSGPPQHNWPSSLTLFTPPKPPTPLLQPTPAPNSDTVHIRIENRYNTRAQTSASEDCFISISVVRHLGLDVTPIPVTWIKSFLIRGLGMVTPTAYCTFSCDIEWLRLRLEMNVMVVEEWQLPNATADEQPPISLYLGRRFLHRHSHRIEADVTSSVDNQTPPAQSSTTYHHTQLAPSHNLVISRPDPTVPATNGFSGMPFGSQQHLAQPTRYGNLHEEMPISGFAHLRVPEPATRYASRSSPCASSASRAATINSNIFSGQATGPSSTSNQDPGELTFTNANSAWYSPTSGSIFGGSRFGGSSVCGCGSECACNSSRYQQH</sequence>
<feature type="region of interest" description="Disordered" evidence="1">
    <location>
        <begin position="43"/>
        <end position="76"/>
    </location>
</feature>
<comment type="caution">
    <text evidence="2">The sequence shown here is derived from an EMBL/GenBank/DDBJ whole genome shotgun (WGS) entry which is preliminary data.</text>
</comment>
<feature type="compositionally biased region" description="Polar residues" evidence="1">
    <location>
        <begin position="60"/>
        <end position="76"/>
    </location>
</feature>
<keyword evidence="3" id="KW-1185">Reference proteome</keyword>